<dbReference type="PROSITE" id="PS50151">
    <property type="entry name" value="UVR"/>
    <property type="match status" value="1"/>
</dbReference>
<dbReference type="NCBIfam" id="TIGR02097">
    <property type="entry name" value="yccV"/>
    <property type="match status" value="1"/>
</dbReference>
<dbReference type="InterPro" id="IPR053189">
    <property type="entry name" value="Clp_protease_adapter_ClpF"/>
</dbReference>
<sequence>MVQSMSMSTLATSRYCGVCGAICLRRQFGKIKETTIGFGESQFIWNDRRKSSSFATNVDIIKPRCLRVQAGWLFKGGDKSSEANVERSENANEDILMFFFQLDLATRVQYALNVEQYEIAQQLREKLTEVESEVLRQQESRRGSASKSEAQDMAISILRLRADLQNAVQSENYDLAAKLRDDISKLEAESLTASLRAQAYENAQYAFRLGQKVNHKNFGYRGVICGMDPICCESTSWMETARVGKLTRGPDQPFYQVLVDVHTDPNLLVAYVPEESLVAPTEPDKDRFDHPYTSFLFFGMDAAGDFIPIKQLREKYNKPRHEVPYDSEDENSGESS</sequence>
<comment type="caution">
    <text evidence="3">The sequence shown here is derived from an EMBL/GenBank/DDBJ whole genome shotgun (WGS) entry which is preliminary data.</text>
</comment>
<dbReference type="OMA" id="DMGRFDH"/>
<keyword evidence="1" id="KW-0175">Coiled coil</keyword>
<name>A0A2G2YD86_CAPAN</name>
<evidence type="ECO:0000256" key="1">
    <source>
        <dbReference type="SAM" id="Coils"/>
    </source>
</evidence>
<dbReference type="Pfam" id="PF02151">
    <property type="entry name" value="UVR"/>
    <property type="match status" value="1"/>
</dbReference>
<reference evidence="3 4" key="1">
    <citation type="journal article" date="2014" name="Nat. Genet.">
        <title>Genome sequence of the hot pepper provides insights into the evolution of pungency in Capsicum species.</title>
        <authorList>
            <person name="Kim S."/>
            <person name="Park M."/>
            <person name="Yeom S.I."/>
            <person name="Kim Y.M."/>
            <person name="Lee J.M."/>
            <person name="Lee H.A."/>
            <person name="Seo E."/>
            <person name="Choi J."/>
            <person name="Cheong K."/>
            <person name="Kim K.T."/>
            <person name="Jung K."/>
            <person name="Lee G.W."/>
            <person name="Oh S.K."/>
            <person name="Bae C."/>
            <person name="Kim S.B."/>
            <person name="Lee H.Y."/>
            <person name="Kim S.Y."/>
            <person name="Kim M.S."/>
            <person name="Kang B.C."/>
            <person name="Jo Y.D."/>
            <person name="Yang H.B."/>
            <person name="Jeong H.J."/>
            <person name="Kang W.H."/>
            <person name="Kwon J.K."/>
            <person name="Shin C."/>
            <person name="Lim J.Y."/>
            <person name="Park J.H."/>
            <person name="Huh J.H."/>
            <person name="Kim J.S."/>
            <person name="Kim B.D."/>
            <person name="Cohen O."/>
            <person name="Paran I."/>
            <person name="Suh M.C."/>
            <person name="Lee S.B."/>
            <person name="Kim Y.K."/>
            <person name="Shin Y."/>
            <person name="Noh S.J."/>
            <person name="Park J."/>
            <person name="Seo Y.S."/>
            <person name="Kwon S.Y."/>
            <person name="Kim H.A."/>
            <person name="Park J.M."/>
            <person name="Kim H.J."/>
            <person name="Choi S.B."/>
            <person name="Bosland P.W."/>
            <person name="Reeves G."/>
            <person name="Jo S.H."/>
            <person name="Lee B.W."/>
            <person name="Cho H.T."/>
            <person name="Choi H.S."/>
            <person name="Lee M.S."/>
            <person name="Yu Y."/>
            <person name="Do Choi Y."/>
            <person name="Park B.S."/>
            <person name="van Deynze A."/>
            <person name="Ashrafi H."/>
            <person name="Hill T."/>
            <person name="Kim W.T."/>
            <person name="Pai H.S."/>
            <person name="Ahn H.K."/>
            <person name="Yeam I."/>
            <person name="Giovannoni J.J."/>
            <person name="Rose J.K."/>
            <person name="Sorensen I."/>
            <person name="Lee S.J."/>
            <person name="Kim R.W."/>
            <person name="Choi I.Y."/>
            <person name="Choi B.S."/>
            <person name="Lim J.S."/>
            <person name="Lee Y.H."/>
            <person name="Choi D."/>
        </authorList>
    </citation>
    <scope>NUCLEOTIDE SEQUENCE [LARGE SCALE GENOMIC DNA]</scope>
    <source>
        <strain evidence="4">cv. CM334</strain>
    </source>
</reference>
<dbReference type="STRING" id="4072.A0A2G2YD86"/>
<dbReference type="AlphaFoldDB" id="A0A2G2YD86"/>
<protein>
    <recommendedName>
        <fullName evidence="2">UVR domain-containing protein</fullName>
    </recommendedName>
</protein>
<dbReference type="SMART" id="SM00992">
    <property type="entry name" value="YccV-like"/>
    <property type="match status" value="1"/>
</dbReference>
<dbReference type="GO" id="GO:0003677">
    <property type="term" value="F:DNA binding"/>
    <property type="evidence" value="ECO:0007669"/>
    <property type="project" value="InterPro"/>
</dbReference>
<dbReference type="Gene3D" id="2.30.30.390">
    <property type="entry name" value="Hemimethylated DNA-binding domain"/>
    <property type="match status" value="1"/>
</dbReference>
<dbReference type="Gramene" id="PHT67713">
    <property type="protein sequence ID" value="PHT67713"/>
    <property type="gene ID" value="T459_27200"/>
</dbReference>
<dbReference type="PANTHER" id="PTHR48439">
    <property type="entry name" value="HEMIMETHYLATED DNA-BINDING DOMAIN-CONTAINING PROTEIN"/>
    <property type="match status" value="1"/>
</dbReference>
<evidence type="ECO:0000313" key="4">
    <source>
        <dbReference type="Proteomes" id="UP000222542"/>
    </source>
</evidence>
<keyword evidence="4" id="KW-1185">Reference proteome</keyword>
<dbReference type="PANTHER" id="PTHR48439:SF1">
    <property type="entry name" value="HEMIMETHYLATED DNA-BINDING DOMAIN-CONTAINING PROTEIN"/>
    <property type="match status" value="1"/>
</dbReference>
<dbReference type="InterPro" id="IPR001943">
    <property type="entry name" value="UVR_dom"/>
</dbReference>
<dbReference type="SMR" id="A0A2G2YD86"/>
<dbReference type="InterPro" id="IPR036623">
    <property type="entry name" value="Hemimethylated_DNA-bd_sf"/>
</dbReference>
<dbReference type="SUPFAM" id="SSF141255">
    <property type="entry name" value="YccV-like"/>
    <property type="match status" value="1"/>
</dbReference>
<reference evidence="3 4" key="2">
    <citation type="journal article" date="2017" name="Genome Biol.">
        <title>New reference genome sequences of hot pepper reveal the massive evolution of plant disease-resistance genes by retroduplication.</title>
        <authorList>
            <person name="Kim S."/>
            <person name="Park J."/>
            <person name="Yeom S.I."/>
            <person name="Kim Y.M."/>
            <person name="Seo E."/>
            <person name="Kim K.T."/>
            <person name="Kim M.S."/>
            <person name="Lee J.M."/>
            <person name="Cheong K."/>
            <person name="Shin H.S."/>
            <person name="Kim S.B."/>
            <person name="Han K."/>
            <person name="Lee J."/>
            <person name="Park M."/>
            <person name="Lee H.A."/>
            <person name="Lee H.Y."/>
            <person name="Lee Y."/>
            <person name="Oh S."/>
            <person name="Lee J.H."/>
            <person name="Choi E."/>
            <person name="Choi E."/>
            <person name="Lee S.E."/>
            <person name="Jeon J."/>
            <person name="Kim H."/>
            <person name="Choi G."/>
            <person name="Song H."/>
            <person name="Lee J."/>
            <person name="Lee S.C."/>
            <person name="Kwon J.K."/>
            <person name="Lee H.Y."/>
            <person name="Koo N."/>
            <person name="Hong Y."/>
            <person name="Kim R.W."/>
            <person name="Kang W.H."/>
            <person name="Huh J.H."/>
            <person name="Kang B.C."/>
            <person name="Yang T.J."/>
            <person name="Lee Y.H."/>
            <person name="Bennetzen J.L."/>
            <person name="Choi D."/>
        </authorList>
    </citation>
    <scope>NUCLEOTIDE SEQUENCE [LARGE SCALE GENOMIC DNA]</scope>
    <source>
        <strain evidence="4">cv. CM334</strain>
    </source>
</reference>
<proteinExistence type="predicted"/>
<dbReference type="InterPro" id="IPR011722">
    <property type="entry name" value="Hemimethylated_DNA-bd_dom"/>
</dbReference>
<evidence type="ECO:0000313" key="3">
    <source>
        <dbReference type="EMBL" id="PHT67713.1"/>
    </source>
</evidence>
<evidence type="ECO:0000259" key="2">
    <source>
        <dbReference type="PROSITE" id="PS50151"/>
    </source>
</evidence>
<accession>A0A2G2YD86</accession>
<gene>
    <name evidence="3" type="ORF">T459_27200</name>
</gene>
<dbReference type="GO" id="GO:0009507">
    <property type="term" value="C:chloroplast"/>
    <property type="evidence" value="ECO:0000318"/>
    <property type="project" value="GO_Central"/>
</dbReference>
<dbReference type="OrthoDB" id="28868at2759"/>
<dbReference type="Proteomes" id="UP000222542">
    <property type="component" value="Unassembled WGS sequence"/>
</dbReference>
<feature type="coiled-coil region" evidence="1">
    <location>
        <begin position="113"/>
        <end position="140"/>
    </location>
</feature>
<dbReference type="GO" id="GO:0009840">
    <property type="term" value="C:chloroplastic endopeptidase Clp complex"/>
    <property type="evidence" value="ECO:0007669"/>
    <property type="project" value="EnsemblPlants"/>
</dbReference>
<dbReference type="EMBL" id="AYRZ02000011">
    <property type="protein sequence ID" value="PHT67713.1"/>
    <property type="molecule type" value="Genomic_DNA"/>
</dbReference>
<organism evidence="3 4">
    <name type="scientific">Capsicum annuum</name>
    <name type="common">Capsicum pepper</name>
    <dbReference type="NCBI Taxonomy" id="4072"/>
    <lineage>
        <taxon>Eukaryota</taxon>
        <taxon>Viridiplantae</taxon>
        <taxon>Streptophyta</taxon>
        <taxon>Embryophyta</taxon>
        <taxon>Tracheophyta</taxon>
        <taxon>Spermatophyta</taxon>
        <taxon>Magnoliopsida</taxon>
        <taxon>eudicotyledons</taxon>
        <taxon>Gunneridae</taxon>
        <taxon>Pentapetalae</taxon>
        <taxon>asterids</taxon>
        <taxon>lamiids</taxon>
        <taxon>Solanales</taxon>
        <taxon>Solanaceae</taxon>
        <taxon>Solanoideae</taxon>
        <taxon>Capsiceae</taxon>
        <taxon>Capsicum</taxon>
    </lineage>
</organism>
<dbReference type="Pfam" id="PF08755">
    <property type="entry name" value="YccV-like"/>
    <property type="match status" value="1"/>
</dbReference>
<feature type="domain" description="UVR" evidence="2">
    <location>
        <begin position="154"/>
        <end position="189"/>
    </location>
</feature>